<evidence type="ECO:0000256" key="2">
    <source>
        <dbReference type="ARBA" id="ARBA00004496"/>
    </source>
</evidence>
<dbReference type="AlphaFoldDB" id="A0AAV0ZA72"/>
<evidence type="ECO:0000313" key="11">
    <source>
        <dbReference type="EMBL" id="CAI8594138.1"/>
    </source>
</evidence>
<dbReference type="PANTHER" id="PTHR31169">
    <property type="entry name" value="OS05G0300700 PROTEIN"/>
    <property type="match status" value="1"/>
</dbReference>
<keyword evidence="12" id="KW-1185">Reference proteome</keyword>
<dbReference type="InterPro" id="IPR018866">
    <property type="entry name" value="Znf-4CXXC_R1"/>
</dbReference>
<evidence type="ECO:0000256" key="8">
    <source>
        <dbReference type="ARBA" id="ARBA00023163"/>
    </source>
</evidence>
<keyword evidence="6" id="KW-0832">Ubl conjugation</keyword>
<keyword evidence="8" id="KW-0804">Transcription</keyword>
<evidence type="ECO:0000259" key="10">
    <source>
        <dbReference type="Pfam" id="PF10497"/>
    </source>
</evidence>
<keyword evidence="7" id="KW-0805">Transcription regulation</keyword>
<evidence type="ECO:0000256" key="1">
    <source>
        <dbReference type="ARBA" id="ARBA00004123"/>
    </source>
</evidence>
<feature type="domain" description="Zinc-finger" evidence="10">
    <location>
        <begin position="30"/>
        <end position="128"/>
    </location>
</feature>
<dbReference type="GO" id="GO:0005737">
    <property type="term" value="C:cytoplasm"/>
    <property type="evidence" value="ECO:0007669"/>
    <property type="project" value="UniProtKB-SubCell"/>
</dbReference>
<dbReference type="GO" id="GO:0005634">
    <property type="term" value="C:nucleus"/>
    <property type="evidence" value="ECO:0007669"/>
    <property type="project" value="UniProtKB-SubCell"/>
</dbReference>
<evidence type="ECO:0000256" key="7">
    <source>
        <dbReference type="ARBA" id="ARBA00023015"/>
    </source>
</evidence>
<dbReference type="GO" id="GO:0006355">
    <property type="term" value="P:regulation of DNA-templated transcription"/>
    <property type="evidence" value="ECO:0007669"/>
    <property type="project" value="InterPro"/>
</dbReference>
<accession>A0AAV0ZA72</accession>
<evidence type="ECO:0000256" key="5">
    <source>
        <dbReference type="ARBA" id="ARBA00022553"/>
    </source>
</evidence>
<comment type="subcellular location">
    <subcellularLocation>
        <location evidence="2">Cytoplasm</location>
    </subcellularLocation>
    <subcellularLocation>
        <location evidence="1">Nucleus</location>
    </subcellularLocation>
</comment>
<proteinExistence type="predicted"/>
<dbReference type="InterPro" id="IPR040221">
    <property type="entry name" value="CDCA7/CDA7L"/>
</dbReference>
<evidence type="ECO:0000256" key="9">
    <source>
        <dbReference type="ARBA" id="ARBA00023242"/>
    </source>
</evidence>
<evidence type="ECO:0000256" key="4">
    <source>
        <dbReference type="ARBA" id="ARBA00022499"/>
    </source>
</evidence>
<evidence type="ECO:0000313" key="12">
    <source>
        <dbReference type="Proteomes" id="UP001157006"/>
    </source>
</evidence>
<name>A0AAV0ZA72_VICFA</name>
<evidence type="ECO:0000256" key="3">
    <source>
        <dbReference type="ARBA" id="ARBA00022490"/>
    </source>
</evidence>
<reference evidence="11 12" key="1">
    <citation type="submission" date="2023-01" db="EMBL/GenBank/DDBJ databases">
        <authorList>
            <person name="Kreplak J."/>
        </authorList>
    </citation>
    <scope>NUCLEOTIDE SEQUENCE [LARGE SCALE GENOMIC DNA]</scope>
</reference>
<dbReference type="Pfam" id="PF10497">
    <property type="entry name" value="zf-4CXXC_R1"/>
    <property type="match status" value="1"/>
</dbReference>
<gene>
    <name evidence="11" type="ORF">VFH_I126480</name>
</gene>
<organism evidence="11 12">
    <name type="scientific">Vicia faba</name>
    <name type="common">Broad bean</name>
    <name type="synonym">Faba vulgaris</name>
    <dbReference type="NCBI Taxonomy" id="3906"/>
    <lineage>
        <taxon>Eukaryota</taxon>
        <taxon>Viridiplantae</taxon>
        <taxon>Streptophyta</taxon>
        <taxon>Embryophyta</taxon>
        <taxon>Tracheophyta</taxon>
        <taxon>Spermatophyta</taxon>
        <taxon>Magnoliopsida</taxon>
        <taxon>eudicotyledons</taxon>
        <taxon>Gunneridae</taxon>
        <taxon>Pentapetalae</taxon>
        <taxon>rosids</taxon>
        <taxon>fabids</taxon>
        <taxon>Fabales</taxon>
        <taxon>Fabaceae</taxon>
        <taxon>Papilionoideae</taxon>
        <taxon>50 kb inversion clade</taxon>
        <taxon>NPAAA clade</taxon>
        <taxon>Hologalegina</taxon>
        <taxon>IRL clade</taxon>
        <taxon>Fabeae</taxon>
        <taxon>Vicia</taxon>
    </lineage>
</organism>
<keyword evidence="3" id="KW-0963">Cytoplasm</keyword>
<evidence type="ECO:0000256" key="6">
    <source>
        <dbReference type="ARBA" id="ARBA00022843"/>
    </source>
</evidence>
<dbReference type="PANTHER" id="PTHR31169:SF8">
    <property type="entry name" value="ZINC-FINGER DOMAIN OF MONOAMINE-OXIDASE A REPRESSOR R1 PROTEIN"/>
    <property type="match status" value="1"/>
</dbReference>
<dbReference type="EMBL" id="OX451735">
    <property type="protein sequence ID" value="CAI8594138.1"/>
    <property type="molecule type" value="Genomic_DNA"/>
</dbReference>
<sequence length="203" mass="22414">MYVVPLRWCPPNNDFDSSSQQTQTSVSEVDSGKGKTCHQCRQKTRNAAASCKNPRNGKPCVIRFCHKCLLNRYGEIVKEVSLLTDWMCPKCRGICNCSLCMKKKGHQPTGALAQKAKAFGFKSVSEMLIKNASVDLELNNVNNADVVFSKEANLEKELVLDPLDKTRKENSSGDVIQSQVDGPEAWGTNDFFFEPASLASNGC</sequence>
<keyword evidence="5" id="KW-0597">Phosphoprotein</keyword>
<protein>
    <recommendedName>
        <fullName evidence="10">Zinc-finger domain-containing protein</fullName>
    </recommendedName>
</protein>
<keyword evidence="9" id="KW-0539">Nucleus</keyword>
<keyword evidence="4" id="KW-1017">Isopeptide bond</keyword>
<dbReference type="Proteomes" id="UP001157006">
    <property type="component" value="Chromosome 1S"/>
</dbReference>